<evidence type="ECO:0000313" key="2">
    <source>
        <dbReference type="EMBL" id="KAH6645984.1"/>
    </source>
</evidence>
<feature type="domain" description="Clr5" evidence="1">
    <location>
        <begin position="10"/>
        <end position="62"/>
    </location>
</feature>
<dbReference type="AlphaFoldDB" id="A0A9P8RH89"/>
<gene>
    <name evidence="2" type="ORF">BKA67DRAFT_695914</name>
</gene>
<organism evidence="2 3">
    <name type="scientific">Truncatella angustata</name>
    <dbReference type="NCBI Taxonomy" id="152316"/>
    <lineage>
        <taxon>Eukaryota</taxon>
        <taxon>Fungi</taxon>
        <taxon>Dikarya</taxon>
        <taxon>Ascomycota</taxon>
        <taxon>Pezizomycotina</taxon>
        <taxon>Sordariomycetes</taxon>
        <taxon>Xylariomycetidae</taxon>
        <taxon>Amphisphaeriales</taxon>
        <taxon>Sporocadaceae</taxon>
        <taxon>Truncatella</taxon>
    </lineage>
</organism>
<dbReference type="Proteomes" id="UP000758603">
    <property type="component" value="Unassembled WGS sequence"/>
</dbReference>
<accession>A0A9P8RH89</accession>
<dbReference type="InterPro" id="IPR025676">
    <property type="entry name" value="Clr5_dom"/>
</dbReference>
<dbReference type="EMBL" id="JAGPXC010000010">
    <property type="protein sequence ID" value="KAH6645984.1"/>
    <property type="molecule type" value="Genomic_DNA"/>
</dbReference>
<name>A0A9P8RH89_9PEZI</name>
<dbReference type="OrthoDB" id="4755564at2759"/>
<reference evidence="2" key="1">
    <citation type="journal article" date="2021" name="Nat. Commun.">
        <title>Genetic determinants of endophytism in the Arabidopsis root mycobiome.</title>
        <authorList>
            <person name="Mesny F."/>
            <person name="Miyauchi S."/>
            <person name="Thiergart T."/>
            <person name="Pickel B."/>
            <person name="Atanasova L."/>
            <person name="Karlsson M."/>
            <person name="Huettel B."/>
            <person name="Barry K.W."/>
            <person name="Haridas S."/>
            <person name="Chen C."/>
            <person name="Bauer D."/>
            <person name="Andreopoulos W."/>
            <person name="Pangilinan J."/>
            <person name="LaButti K."/>
            <person name="Riley R."/>
            <person name="Lipzen A."/>
            <person name="Clum A."/>
            <person name="Drula E."/>
            <person name="Henrissat B."/>
            <person name="Kohler A."/>
            <person name="Grigoriev I.V."/>
            <person name="Martin F.M."/>
            <person name="Hacquard S."/>
        </authorList>
    </citation>
    <scope>NUCLEOTIDE SEQUENCE</scope>
    <source>
        <strain evidence="2">MPI-SDFR-AT-0073</strain>
    </source>
</reference>
<sequence>MSYGGNQVSSRDLELYKDMIIRLYWCEDRTLREVMHIMKTEHRFHATTRMYKSKFKEWGLAKYLSQQEEHRIRAQIYTGTQMHPRTIHGRVVGSKRFEKALHQDRSMIDAMRRVPTVSSFPTSSHCLQAPTVLYQAESAIHAMHAYTDFCFETLVWELASHEFNDSLERASSWWMCIRRAARLLEQQRDSPDGFRLLHICLDRYGQLLILQDPIFLTATLSAVLQLDAIGRELAESLVRYVVGLSEIKLGLAHPLTVLWSQLRATGVSRAHNLASVALRAHYDSLAHHLEPGPGAITVFQVRGLRQLALFGKTPVKAVEEKFVELLADLEGSDTRSNVDDVLIDFVGATRTKLVEESIKHARAHGSFWVAPERLEDNQNSLIFYQKIRKEITKELSTNPKPAVLGELLQGSTIEKQTEEIYRLTDQLLDVYRHHLFTNNKESAVRCGLRLKRISQYLMAGIKPLAPQLSAKRLKEYNNHGF</sequence>
<evidence type="ECO:0000259" key="1">
    <source>
        <dbReference type="Pfam" id="PF14420"/>
    </source>
</evidence>
<dbReference type="PANTHER" id="PTHR38788:SF3">
    <property type="entry name" value="CLR5 DOMAIN-CONTAINING PROTEIN"/>
    <property type="match status" value="1"/>
</dbReference>
<comment type="caution">
    <text evidence="2">The sequence shown here is derived from an EMBL/GenBank/DDBJ whole genome shotgun (WGS) entry which is preliminary data.</text>
</comment>
<evidence type="ECO:0000313" key="3">
    <source>
        <dbReference type="Proteomes" id="UP000758603"/>
    </source>
</evidence>
<dbReference type="RefSeq" id="XP_045952498.1">
    <property type="nucleotide sequence ID" value="XM_046109326.1"/>
</dbReference>
<protein>
    <submittedName>
        <fullName evidence="2">Clr5 domain-containing protein</fullName>
    </submittedName>
</protein>
<dbReference type="Pfam" id="PF14420">
    <property type="entry name" value="Clr5"/>
    <property type="match status" value="1"/>
</dbReference>
<dbReference type="GeneID" id="70138217"/>
<proteinExistence type="predicted"/>
<keyword evidence="3" id="KW-1185">Reference proteome</keyword>
<dbReference type="PANTHER" id="PTHR38788">
    <property type="entry name" value="CLR5 DOMAIN-CONTAINING PROTEIN"/>
    <property type="match status" value="1"/>
</dbReference>